<feature type="coiled-coil region" evidence="1">
    <location>
        <begin position="393"/>
        <end position="461"/>
    </location>
</feature>
<feature type="compositionally biased region" description="Low complexity" evidence="2">
    <location>
        <begin position="640"/>
        <end position="651"/>
    </location>
</feature>
<name>A0A8S1MU76_9CILI</name>
<sequence>MSKKQKYTQKQTKKILAQDINESDQSHFFSLLGDDYENNDNIKVAQKILGDYKTLLQYSANKFWATISYNLNLQNSLDLFLRYAPRKYFLKETLHFTGYYGVLLKEIFKCVFAIYLRLIDLQNEDEILYEQIGVHDLVYQKWIFDVMKLTDICTIYAHQNENAVKKICQFVFNYQAYQDDYKSTIDSFMKNVLQKIYEEIFQINNKSANESEIIISDVEQKMELLTLMLDSIETAIVWAKYFPQKQHLFKPEIMQCFEQIFYELILAKGYSRGSTQLAGIWKSQYLQNLNYFLKQAVQRLIEFFVLYMRYVEDLIMTKQIKQCQEHMVYLIQNFGTMKRKFKSKKGNQSQNKEWTLFEALYENNFNMIELLMNTPWNQINLPKDDIEEVTLLMTTVIDERERLKDRMNNNEIENFDVFENFDPSQSTLPKEILEIDEKQEIEDQEEDVKEKEGNVEVKQEEKLVEIISKKKQKLTFDQPLKDRIEMAEITAKLYNDEPDDTYDYQEALQRPEKEYTSSDEDEFDDYVPNDHFVRYAQPPSKKQFNSQVNSGHSLSYQNLDSNNDKQKKIFQNPNKQPQQQYQQKDQKSYEKGFSDEEDDQGGKNKNNKNNKNSYNDNRGFQEKSQKVYVRENQYYNNNNEYQRKQQNNNNQKQEDRNKNRNQEQQRNDDSYKRDDYDREERVQGNNNDQKKVLQKERNRDGGYVGSNKTKTQQEYEQKQESNYEQQQKQNNNNKNRQQQQTRKNLNLKAPSYELFVPKEEYEQKEQQVQEQRQDKKHQRGQK</sequence>
<feature type="compositionally biased region" description="Low complexity" evidence="2">
    <location>
        <begin position="603"/>
        <end position="612"/>
    </location>
</feature>
<feature type="compositionally biased region" description="Basic and acidic residues" evidence="2">
    <location>
        <begin position="756"/>
        <end position="773"/>
    </location>
</feature>
<reference evidence="3" key="1">
    <citation type="submission" date="2021-01" db="EMBL/GenBank/DDBJ databases">
        <authorList>
            <consortium name="Genoscope - CEA"/>
            <person name="William W."/>
        </authorList>
    </citation>
    <scope>NUCLEOTIDE SEQUENCE</scope>
</reference>
<feature type="compositionally biased region" description="Polar residues" evidence="2">
    <location>
        <begin position="540"/>
        <end position="561"/>
    </location>
</feature>
<evidence type="ECO:0000256" key="1">
    <source>
        <dbReference type="SAM" id="Coils"/>
    </source>
</evidence>
<feature type="compositionally biased region" description="Acidic residues" evidence="2">
    <location>
        <begin position="517"/>
        <end position="527"/>
    </location>
</feature>
<dbReference type="OrthoDB" id="5577209at2759"/>
<comment type="caution">
    <text evidence="3">The sequence shown here is derived from an EMBL/GenBank/DDBJ whole genome shotgun (WGS) entry which is preliminary data.</text>
</comment>
<evidence type="ECO:0000313" key="3">
    <source>
        <dbReference type="EMBL" id="CAD8084577.1"/>
    </source>
</evidence>
<dbReference type="PANTHER" id="PTHR21494">
    <property type="entry name" value="ACTIVATING SIGNAL COINTEGRATOR 1 COMPLEX SUBUNIT 2 ASC-1 COMPLEX SUBUNIT P100"/>
    <property type="match status" value="1"/>
</dbReference>
<gene>
    <name evidence="3" type="ORF">PSON_ATCC_30995.1.T0470056</name>
</gene>
<feature type="compositionally biased region" description="Low complexity" evidence="2">
    <location>
        <begin position="569"/>
        <end position="583"/>
    </location>
</feature>
<organism evidence="3 4">
    <name type="scientific">Paramecium sonneborni</name>
    <dbReference type="NCBI Taxonomy" id="65129"/>
    <lineage>
        <taxon>Eukaryota</taxon>
        <taxon>Sar</taxon>
        <taxon>Alveolata</taxon>
        <taxon>Ciliophora</taxon>
        <taxon>Intramacronucleata</taxon>
        <taxon>Oligohymenophorea</taxon>
        <taxon>Peniculida</taxon>
        <taxon>Parameciidae</taxon>
        <taxon>Paramecium</taxon>
    </lineage>
</organism>
<feature type="region of interest" description="Disordered" evidence="2">
    <location>
        <begin position="640"/>
        <end position="782"/>
    </location>
</feature>
<dbReference type="GO" id="GO:0043130">
    <property type="term" value="F:ubiquitin binding"/>
    <property type="evidence" value="ECO:0007669"/>
    <property type="project" value="TreeGrafter"/>
</dbReference>
<dbReference type="PANTHER" id="PTHR21494:SF0">
    <property type="entry name" value="ACTIVATING SIGNAL COINTEGRATOR 1 COMPLEX SUBUNIT 2"/>
    <property type="match status" value="1"/>
</dbReference>
<dbReference type="InterPro" id="IPR052586">
    <property type="entry name" value="ASCC2"/>
</dbReference>
<evidence type="ECO:0000313" key="4">
    <source>
        <dbReference type="Proteomes" id="UP000692954"/>
    </source>
</evidence>
<feature type="compositionally biased region" description="Basic and acidic residues" evidence="2">
    <location>
        <begin position="584"/>
        <end position="594"/>
    </location>
</feature>
<feature type="compositionally biased region" description="Low complexity" evidence="2">
    <location>
        <begin position="722"/>
        <end position="748"/>
    </location>
</feature>
<feature type="compositionally biased region" description="Basic and acidic residues" evidence="2">
    <location>
        <begin position="711"/>
        <end position="721"/>
    </location>
</feature>
<accession>A0A8S1MU76</accession>
<protein>
    <submittedName>
        <fullName evidence="3">Uncharacterized protein</fullName>
    </submittedName>
</protein>
<evidence type="ECO:0000256" key="2">
    <source>
        <dbReference type="SAM" id="MobiDB-lite"/>
    </source>
</evidence>
<feature type="compositionally biased region" description="Basic and acidic residues" evidence="2">
    <location>
        <begin position="652"/>
        <end position="700"/>
    </location>
</feature>
<feature type="region of interest" description="Disordered" evidence="2">
    <location>
        <begin position="510"/>
        <end position="529"/>
    </location>
</feature>
<keyword evidence="1" id="KW-0175">Coiled coil</keyword>
<feature type="region of interest" description="Disordered" evidence="2">
    <location>
        <begin position="535"/>
        <end position="625"/>
    </location>
</feature>
<dbReference type="Proteomes" id="UP000692954">
    <property type="component" value="Unassembled WGS sequence"/>
</dbReference>
<dbReference type="AlphaFoldDB" id="A0A8S1MU76"/>
<proteinExistence type="predicted"/>
<keyword evidence="4" id="KW-1185">Reference proteome</keyword>
<dbReference type="EMBL" id="CAJJDN010000047">
    <property type="protein sequence ID" value="CAD8084577.1"/>
    <property type="molecule type" value="Genomic_DNA"/>
</dbReference>